<gene>
    <name evidence="4" type="primary">ORF68</name>
</gene>
<evidence type="ECO:0000256" key="3">
    <source>
        <dbReference type="SAM" id="SignalP"/>
    </source>
</evidence>
<keyword evidence="3" id="KW-0732">Signal</keyword>
<dbReference type="AlphaFoldDB" id="A0A286P9W6"/>
<accession>A0A286P9W6</accession>
<reference evidence="4" key="1">
    <citation type="journal article" date="2017" name="Nat. Commun.">
        <title>Complete fusion of a transposon and herpesvirus created the Teratorn mobile element in medaka fish.</title>
        <authorList>
            <person name="Inoue Y."/>
            <person name="Saga T."/>
            <person name="Aikawa T."/>
            <person name="Kumagai M."/>
            <person name="Shimada A."/>
            <person name="Kawaguchi Y."/>
            <person name="Naruse K."/>
            <person name="Morishita S."/>
            <person name="Koga A."/>
            <person name="Takeda H."/>
        </authorList>
    </citation>
    <scope>NUCLEOTIDE SEQUENCE</scope>
</reference>
<proteinExistence type="predicted"/>
<evidence type="ECO:0000256" key="1">
    <source>
        <dbReference type="SAM" id="MobiDB-lite"/>
    </source>
</evidence>
<keyword evidence="2" id="KW-0472">Membrane</keyword>
<keyword evidence="2" id="KW-0812">Transmembrane</keyword>
<organism evidence="4">
    <name type="scientific">Oryzias latipes</name>
    <name type="common">Japanese rice fish</name>
    <name type="synonym">Japanese killifish</name>
    <dbReference type="NCBI Taxonomy" id="8090"/>
    <lineage>
        <taxon>Eukaryota</taxon>
        <taxon>Metazoa</taxon>
        <taxon>Chordata</taxon>
        <taxon>Craniata</taxon>
        <taxon>Vertebrata</taxon>
        <taxon>Euteleostomi</taxon>
        <taxon>Actinopterygii</taxon>
        <taxon>Neopterygii</taxon>
        <taxon>Teleostei</taxon>
        <taxon>Neoteleostei</taxon>
        <taxon>Acanthomorphata</taxon>
        <taxon>Ovalentaria</taxon>
        <taxon>Atherinomorphae</taxon>
        <taxon>Beloniformes</taxon>
        <taxon>Adrianichthyidae</taxon>
        <taxon>Oryziinae</taxon>
        <taxon>Oryzias</taxon>
    </lineage>
</organism>
<feature type="compositionally biased region" description="Basic and acidic residues" evidence="1">
    <location>
        <begin position="179"/>
        <end position="190"/>
    </location>
</feature>
<feature type="transmembrane region" description="Helical" evidence="2">
    <location>
        <begin position="484"/>
        <end position="505"/>
    </location>
</feature>
<evidence type="ECO:0000256" key="2">
    <source>
        <dbReference type="SAM" id="Phobius"/>
    </source>
</evidence>
<evidence type="ECO:0000313" key="4">
    <source>
        <dbReference type="EMBL" id="BBA49227.1"/>
    </source>
</evidence>
<name>A0A286P9W6_ORYLA</name>
<keyword evidence="2" id="KW-1133">Transmembrane helix</keyword>
<protein>
    <submittedName>
        <fullName evidence="4">Uncharacterized protein</fullName>
    </submittedName>
</protein>
<feature type="chain" id="PRO_5011995894" evidence="3">
    <location>
        <begin position="24"/>
        <end position="509"/>
    </location>
</feature>
<feature type="region of interest" description="Disordered" evidence="1">
    <location>
        <begin position="179"/>
        <end position="198"/>
    </location>
</feature>
<feature type="signal peptide" evidence="3">
    <location>
        <begin position="1"/>
        <end position="23"/>
    </location>
</feature>
<dbReference type="EMBL" id="LC199500">
    <property type="protein sequence ID" value="BBA49227.1"/>
    <property type="molecule type" value="Genomic_DNA"/>
</dbReference>
<sequence length="509" mass="55522">MKRPTRAACLLSTVALTLFRVTPGPEATRSEESGPSAPRDPRVILRPGRWKILRPGDSQTFLSYQFYLNSNLTFFVPSDYPECAKVSCQGLPDDGERLGCDVLCGSGSWRDADVALSTSVRSQYRTARELQAAFKDLEALADAHLGSDLDSGSQPSATVDVMGYHRSLIEEARAAAKATEEKFQKKREGDYENDDDSQLSGSAFAARMNAWRSGALLLSAQLNAVTFALVGARERLAVCAQGLMRADMTGCAPGSPSEFHTDVPTAARPILSRSTHGGLALDVERKKWEPVLLSRWYMAFVDSSSGNRTCWLDRGMVNDSRSSYREPRCDRRGLCDSLRVDGDTLSACQVKRGSDISQDCPLVCGSACFGPLCYDSHFNSYTLTKGVEAESWRGRSREILVAGEPQTLSGAHLARGEDERATVLEMRARANAALDLLNRGVSVTRAVETLNATFKGYAKRLESKADERSLRQRQCEKAAVRGTAAASVALFLSTVTCPVLVLVIVKMKC</sequence>